<keyword evidence="2 6" id="KW-0238">DNA-binding</keyword>
<sequence>MKFLQFLVFVFVFTSVFFQGQNKYDVEKRAQFFKLFKEQQNSVNYSLDNGQKLLTLSQTNYEKALSYMILGEANYKAGDYVKSVDFLEQAEKSVGKNDSLNAKFRIVNQLLISYRRAGLVENSDQELLELKKMVSQLKPHERDYVLLIAQAKIFEIDGEDCKAADVRKKFYDLMLNYPLDESFKTKYLFGVLSQLAFAEYKCGRIADAQKTVINSEKYKSKVDPKENLLLKDFYFMNKALLAHDEKNDDLSRKYFDSAIAESELNKNNLVLKVILSERLEANIDNADQQLKYAHQIKDITDSETRVTKALISRESKKAFEIIKDREQKQMWLMIITGVVILSIGIGAYLYFRNLRKIKVNYKKIIDELQDKSVTPQTEKPVENFVSDIKITTETEHSLLEYLEKFEEKNLFTKNGISLAQMAVLLNTNTKYLNYILKKYRNTDFNNYINSARINFITKELHDNPKLRNYKISALAGKCGYSSHSQFASIFKAKTQISPSQFISILKQEEKV</sequence>
<name>A0A1T5EG57_9FLAO</name>
<evidence type="ECO:0000256" key="2">
    <source>
        <dbReference type="ARBA" id="ARBA00023125"/>
    </source>
</evidence>
<dbReference type="Gene3D" id="1.10.10.60">
    <property type="entry name" value="Homeodomain-like"/>
    <property type="match status" value="1"/>
</dbReference>
<proteinExistence type="predicted"/>
<accession>A0A1T5EG57</accession>
<dbReference type="STRING" id="619805.SAMN05660477_01392"/>
<dbReference type="AlphaFoldDB" id="A0A1T5EG57"/>
<keyword evidence="4" id="KW-1133">Transmembrane helix</keyword>
<dbReference type="PANTHER" id="PTHR43280">
    <property type="entry name" value="ARAC-FAMILY TRANSCRIPTIONAL REGULATOR"/>
    <property type="match status" value="1"/>
</dbReference>
<feature type="transmembrane region" description="Helical" evidence="4">
    <location>
        <begin position="330"/>
        <end position="351"/>
    </location>
</feature>
<keyword evidence="4" id="KW-0472">Membrane</keyword>
<organism evidence="6 7">
    <name type="scientific">Soonwooa buanensis</name>
    <dbReference type="NCBI Taxonomy" id="619805"/>
    <lineage>
        <taxon>Bacteria</taxon>
        <taxon>Pseudomonadati</taxon>
        <taxon>Bacteroidota</taxon>
        <taxon>Flavobacteriia</taxon>
        <taxon>Flavobacteriales</taxon>
        <taxon>Weeksellaceae</taxon>
        <taxon>Chryseobacterium group</taxon>
        <taxon>Soonwooa</taxon>
    </lineage>
</organism>
<evidence type="ECO:0000313" key="7">
    <source>
        <dbReference type="Proteomes" id="UP000191112"/>
    </source>
</evidence>
<keyword evidence="3" id="KW-0804">Transcription</keyword>
<dbReference type="InterPro" id="IPR018060">
    <property type="entry name" value="HTH_AraC"/>
</dbReference>
<gene>
    <name evidence="6" type="ORF">SAMN05660477_01392</name>
</gene>
<dbReference type="OrthoDB" id="5295174at2"/>
<dbReference type="GO" id="GO:0003700">
    <property type="term" value="F:DNA-binding transcription factor activity"/>
    <property type="evidence" value="ECO:0007669"/>
    <property type="project" value="InterPro"/>
</dbReference>
<keyword evidence="7" id="KW-1185">Reference proteome</keyword>
<dbReference type="Pfam" id="PF12833">
    <property type="entry name" value="HTH_18"/>
    <property type="match status" value="1"/>
</dbReference>
<reference evidence="6 7" key="1">
    <citation type="submission" date="2017-02" db="EMBL/GenBank/DDBJ databases">
        <authorList>
            <person name="Peterson S.W."/>
        </authorList>
    </citation>
    <scope>NUCLEOTIDE SEQUENCE [LARGE SCALE GENOMIC DNA]</scope>
    <source>
        <strain evidence="6 7">DSM 22323</strain>
    </source>
</reference>
<dbReference type="InterPro" id="IPR009057">
    <property type="entry name" value="Homeodomain-like_sf"/>
</dbReference>
<dbReference type="Proteomes" id="UP000191112">
    <property type="component" value="Unassembled WGS sequence"/>
</dbReference>
<dbReference type="PROSITE" id="PS01124">
    <property type="entry name" value="HTH_ARAC_FAMILY_2"/>
    <property type="match status" value="1"/>
</dbReference>
<evidence type="ECO:0000256" key="3">
    <source>
        <dbReference type="ARBA" id="ARBA00023163"/>
    </source>
</evidence>
<keyword evidence="4" id="KW-0812">Transmembrane</keyword>
<evidence type="ECO:0000256" key="1">
    <source>
        <dbReference type="ARBA" id="ARBA00023015"/>
    </source>
</evidence>
<evidence type="ECO:0000256" key="4">
    <source>
        <dbReference type="SAM" id="Phobius"/>
    </source>
</evidence>
<dbReference type="PANTHER" id="PTHR43280:SF2">
    <property type="entry name" value="HTH-TYPE TRANSCRIPTIONAL REGULATOR EXSA"/>
    <property type="match status" value="1"/>
</dbReference>
<keyword evidence="1" id="KW-0805">Transcription regulation</keyword>
<dbReference type="SUPFAM" id="SSF46689">
    <property type="entry name" value="Homeodomain-like"/>
    <property type="match status" value="1"/>
</dbReference>
<feature type="domain" description="HTH araC/xylS-type" evidence="5">
    <location>
        <begin position="396"/>
        <end position="504"/>
    </location>
</feature>
<dbReference type="SMART" id="SM00342">
    <property type="entry name" value="HTH_ARAC"/>
    <property type="match status" value="1"/>
</dbReference>
<protein>
    <submittedName>
        <fullName evidence="6">Two-component response regulator, YesN/AraC family, consists of REC and AraC-type DNA-binding domains</fullName>
    </submittedName>
</protein>
<evidence type="ECO:0000259" key="5">
    <source>
        <dbReference type="PROSITE" id="PS01124"/>
    </source>
</evidence>
<dbReference type="EMBL" id="FUYZ01000003">
    <property type="protein sequence ID" value="SKB82972.1"/>
    <property type="molecule type" value="Genomic_DNA"/>
</dbReference>
<evidence type="ECO:0000313" key="6">
    <source>
        <dbReference type="EMBL" id="SKB82972.1"/>
    </source>
</evidence>
<dbReference type="GO" id="GO:0043565">
    <property type="term" value="F:sequence-specific DNA binding"/>
    <property type="evidence" value="ECO:0007669"/>
    <property type="project" value="InterPro"/>
</dbReference>